<dbReference type="SUPFAM" id="SSF53850">
    <property type="entry name" value="Periplasmic binding protein-like II"/>
    <property type="match status" value="1"/>
</dbReference>
<feature type="chain" id="PRO_5039136085" evidence="6">
    <location>
        <begin position="23"/>
        <end position="553"/>
    </location>
</feature>
<evidence type="ECO:0000313" key="8">
    <source>
        <dbReference type="EMBL" id="GAT17774.1"/>
    </source>
</evidence>
<dbReference type="STRING" id="1302250.GCA_001313225_00045"/>
<protein>
    <submittedName>
        <fullName evidence="8">Oligopeptide ABC transporter substrate-binding protein</fullName>
    </submittedName>
</protein>
<keyword evidence="3" id="KW-0813">Transport</keyword>
<evidence type="ECO:0000313" key="9">
    <source>
        <dbReference type="Proteomes" id="UP000198402"/>
    </source>
</evidence>
<dbReference type="CDD" id="cd08504">
    <property type="entry name" value="PBP2_OppA"/>
    <property type="match status" value="1"/>
</dbReference>
<keyword evidence="4 6" id="KW-0732">Signal</keyword>
<keyword evidence="5" id="KW-0571">Peptide transport</keyword>
<comment type="caution">
    <text evidence="8">The sequence shown here is derived from an EMBL/GenBank/DDBJ whole genome shotgun (WGS) entry which is preliminary data.</text>
</comment>
<evidence type="ECO:0000256" key="6">
    <source>
        <dbReference type="SAM" id="SignalP"/>
    </source>
</evidence>
<dbReference type="OrthoDB" id="403896at2"/>
<dbReference type="GO" id="GO:0030313">
    <property type="term" value="C:cell envelope"/>
    <property type="evidence" value="ECO:0007669"/>
    <property type="project" value="UniProtKB-SubCell"/>
</dbReference>
<dbReference type="Proteomes" id="UP000198402">
    <property type="component" value="Unassembled WGS sequence"/>
</dbReference>
<dbReference type="InterPro" id="IPR039424">
    <property type="entry name" value="SBP_5"/>
</dbReference>
<dbReference type="FunFam" id="3.90.76.10:FF:000001">
    <property type="entry name" value="Oligopeptide ABC transporter substrate-binding protein"/>
    <property type="match status" value="1"/>
</dbReference>
<dbReference type="Gene3D" id="3.90.76.10">
    <property type="entry name" value="Dipeptide-binding Protein, Domain 1"/>
    <property type="match status" value="1"/>
</dbReference>
<gene>
    <name evidence="8" type="primary">oppA_1</name>
    <name evidence="8" type="ORF">IWT126_00030</name>
</gene>
<dbReference type="PANTHER" id="PTHR30290">
    <property type="entry name" value="PERIPLASMIC BINDING COMPONENT OF ABC TRANSPORTER"/>
    <property type="match status" value="1"/>
</dbReference>
<feature type="signal peptide" evidence="6">
    <location>
        <begin position="1"/>
        <end position="22"/>
    </location>
</feature>
<dbReference type="PIRSF" id="PIRSF002741">
    <property type="entry name" value="MppA"/>
    <property type="match status" value="1"/>
</dbReference>
<proteinExistence type="inferred from homology"/>
<dbReference type="Gene3D" id="3.40.190.10">
    <property type="entry name" value="Periplasmic binding protein-like II"/>
    <property type="match status" value="1"/>
</dbReference>
<dbReference type="GO" id="GO:0015833">
    <property type="term" value="P:peptide transport"/>
    <property type="evidence" value="ECO:0007669"/>
    <property type="project" value="UniProtKB-KW"/>
</dbReference>
<dbReference type="AlphaFoldDB" id="A0A1Z5H4C0"/>
<reference evidence="8 9" key="1">
    <citation type="submission" date="2015-11" db="EMBL/GenBank/DDBJ databases">
        <title>Draft genome sequences of new species of the genus Lactobacillus isolated from orchardgrass silage.</title>
        <authorList>
            <person name="Tohno M."/>
            <person name="Tanizawa Y."/>
            <person name="Arita M."/>
        </authorList>
    </citation>
    <scope>NUCLEOTIDE SEQUENCE [LARGE SCALE GENOMIC DNA]</scope>
    <source>
        <strain evidence="8 9">IWT126</strain>
    </source>
</reference>
<dbReference type="GO" id="GO:0042597">
    <property type="term" value="C:periplasmic space"/>
    <property type="evidence" value="ECO:0007669"/>
    <property type="project" value="UniProtKB-ARBA"/>
</dbReference>
<evidence type="ECO:0000256" key="5">
    <source>
        <dbReference type="ARBA" id="ARBA00022856"/>
    </source>
</evidence>
<comment type="subcellular location">
    <subcellularLocation>
        <location evidence="1">Cell envelope</location>
    </subcellularLocation>
</comment>
<dbReference type="InterPro" id="IPR030678">
    <property type="entry name" value="Peptide/Ni-bd"/>
</dbReference>
<sequence length="553" mass="61973">MKSKLKLIVILAAVLVLSGCQQNLSNSKRVSDSKGVMSQNQNVTVVEQTRLSTVDISKVNSFNKLRSSTEGLFRLGKNGRVNPGLAQSYRISKNAKTYTFKLRKNARWSNGQPITAADFVYSWRRSVKPQTRSVNANLFDGIKNADQIRKGTLPVTDLGVKALSNHELRVTLDHPMVYFETLLAYPLFAPQHQATVQRYGTHYGDSANQQIYSGPFKLVKWHANSATRTLEPNPYYWDKAHVYLKRLTIVTAKSPAQDLKAYRAGKVAEIQLIGRQIPANKNNRDYVVRPFSLMRIIEYNFTTANPTNQKLINNRNARLAISHAISRRKLINNALQNASLPPKGFVTAGLSKNNLNHSDFANQQEASRYVKGNSRLAAKEWAAAKRQSHASSATLTLATSNDAISVRVGNNLKSQLEHQLKGLTVRVVSPDSTHLNDRVQAGQFDLLLTGWGADYPDPLSFLQAMTSNSRHNYGHWHNAAYDRQVATISNNQSTDNQLRWEQMLAAEKRLTEQQGVTPLYQQADSFLTNPKLNGVVHNISGVVEDYKSAYWVK</sequence>
<dbReference type="PANTHER" id="PTHR30290:SF10">
    <property type="entry name" value="PERIPLASMIC OLIGOPEPTIDE-BINDING PROTEIN-RELATED"/>
    <property type="match status" value="1"/>
</dbReference>
<name>A0A1Z5H4C0_9LACO</name>
<dbReference type="Gene3D" id="3.10.105.10">
    <property type="entry name" value="Dipeptide-binding Protein, Domain 3"/>
    <property type="match status" value="1"/>
</dbReference>
<dbReference type="GO" id="GO:1904680">
    <property type="term" value="F:peptide transmembrane transporter activity"/>
    <property type="evidence" value="ECO:0007669"/>
    <property type="project" value="TreeGrafter"/>
</dbReference>
<evidence type="ECO:0000256" key="4">
    <source>
        <dbReference type="ARBA" id="ARBA00022729"/>
    </source>
</evidence>
<evidence type="ECO:0000259" key="7">
    <source>
        <dbReference type="Pfam" id="PF00496"/>
    </source>
</evidence>
<dbReference type="EMBL" id="BCMG01000001">
    <property type="protein sequence ID" value="GAT17774.1"/>
    <property type="molecule type" value="Genomic_DNA"/>
</dbReference>
<dbReference type="PROSITE" id="PS51257">
    <property type="entry name" value="PROKAR_LIPOPROTEIN"/>
    <property type="match status" value="1"/>
</dbReference>
<dbReference type="Pfam" id="PF00496">
    <property type="entry name" value="SBP_bac_5"/>
    <property type="match status" value="1"/>
</dbReference>
<dbReference type="RefSeq" id="WP_089135958.1">
    <property type="nucleotide sequence ID" value="NZ_BCMG01000001.1"/>
</dbReference>
<keyword evidence="5" id="KW-0653">Protein transport</keyword>
<dbReference type="InterPro" id="IPR000914">
    <property type="entry name" value="SBP_5_dom"/>
</dbReference>
<accession>A0A1Z5H4C0</accession>
<evidence type="ECO:0000256" key="1">
    <source>
        <dbReference type="ARBA" id="ARBA00004196"/>
    </source>
</evidence>
<feature type="domain" description="Solute-binding protein family 5" evidence="7">
    <location>
        <begin position="81"/>
        <end position="470"/>
    </location>
</feature>
<evidence type="ECO:0000256" key="2">
    <source>
        <dbReference type="ARBA" id="ARBA00005695"/>
    </source>
</evidence>
<evidence type="ECO:0000256" key="3">
    <source>
        <dbReference type="ARBA" id="ARBA00022448"/>
    </source>
</evidence>
<organism evidence="8 9">
    <name type="scientific">Secundilactobacillus silagei JCM 19001</name>
    <dbReference type="NCBI Taxonomy" id="1302250"/>
    <lineage>
        <taxon>Bacteria</taxon>
        <taxon>Bacillati</taxon>
        <taxon>Bacillota</taxon>
        <taxon>Bacilli</taxon>
        <taxon>Lactobacillales</taxon>
        <taxon>Lactobacillaceae</taxon>
        <taxon>Secundilactobacillus</taxon>
    </lineage>
</organism>
<comment type="similarity">
    <text evidence="2">Belongs to the bacterial solute-binding protein 5 family.</text>
</comment>
<dbReference type="GO" id="GO:0043190">
    <property type="term" value="C:ATP-binding cassette (ABC) transporter complex"/>
    <property type="evidence" value="ECO:0007669"/>
    <property type="project" value="InterPro"/>
</dbReference>
<keyword evidence="9" id="KW-1185">Reference proteome</keyword>